<dbReference type="InterPro" id="IPR008271">
    <property type="entry name" value="Ser/Thr_kinase_AS"/>
</dbReference>
<evidence type="ECO:0000313" key="10">
    <source>
        <dbReference type="RefSeq" id="XP_031378224.1"/>
    </source>
</evidence>
<dbReference type="PANTHER" id="PTHR27002">
    <property type="entry name" value="RECEPTOR-LIKE SERINE/THREONINE-PROTEIN KINASE SD1-8"/>
    <property type="match status" value="1"/>
</dbReference>
<name>A0A6P8C6X0_PUNGR</name>
<gene>
    <name evidence="10" type="primary">LOC116193621</name>
</gene>
<evidence type="ECO:0000256" key="3">
    <source>
        <dbReference type="ARBA" id="ARBA00022741"/>
    </source>
</evidence>
<dbReference type="PROSITE" id="PS50011">
    <property type="entry name" value="PROTEIN_KINASE_DOM"/>
    <property type="match status" value="2"/>
</dbReference>
<evidence type="ECO:0000256" key="4">
    <source>
        <dbReference type="ARBA" id="ARBA00022777"/>
    </source>
</evidence>
<dbReference type="InterPro" id="IPR001245">
    <property type="entry name" value="Ser-Thr/Tyr_kinase_cat_dom"/>
</dbReference>
<keyword evidence="6" id="KW-0812">Transmembrane</keyword>
<dbReference type="Gene3D" id="3.20.20.80">
    <property type="entry name" value="Glycosidases"/>
    <property type="match status" value="1"/>
</dbReference>
<keyword evidence="2" id="KW-0808">Transferase</keyword>
<accession>A0A6P8C6X0</accession>
<feature type="domain" description="GH18" evidence="8">
    <location>
        <begin position="556"/>
        <end position="901"/>
    </location>
</feature>
<dbReference type="Proteomes" id="UP000515151">
    <property type="component" value="Chromosome 2"/>
</dbReference>
<dbReference type="InterPro" id="IPR011009">
    <property type="entry name" value="Kinase-like_dom_sf"/>
</dbReference>
<evidence type="ECO:0000313" key="9">
    <source>
        <dbReference type="Proteomes" id="UP000515151"/>
    </source>
</evidence>
<dbReference type="InterPro" id="IPR011583">
    <property type="entry name" value="Chitinase_II/V-like_cat"/>
</dbReference>
<evidence type="ECO:0000259" key="8">
    <source>
        <dbReference type="PROSITE" id="PS51910"/>
    </source>
</evidence>
<dbReference type="SMART" id="SM00636">
    <property type="entry name" value="Glyco_18"/>
    <property type="match status" value="1"/>
</dbReference>
<dbReference type="OrthoDB" id="73875at2759"/>
<feature type="domain" description="Protein kinase" evidence="7">
    <location>
        <begin position="160"/>
        <end position="446"/>
    </location>
</feature>
<dbReference type="GO" id="GO:0005975">
    <property type="term" value="P:carbohydrate metabolic process"/>
    <property type="evidence" value="ECO:0007669"/>
    <property type="project" value="InterPro"/>
</dbReference>
<dbReference type="FunFam" id="1.10.510.10:FF:001964">
    <property type="entry name" value="Uncharacterized protein"/>
    <property type="match status" value="2"/>
</dbReference>
<dbReference type="PROSITE" id="PS00108">
    <property type="entry name" value="PROTEIN_KINASE_ST"/>
    <property type="match status" value="2"/>
</dbReference>
<dbReference type="GO" id="GO:0008061">
    <property type="term" value="F:chitin binding"/>
    <property type="evidence" value="ECO:0007669"/>
    <property type="project" value="InterPro"/>
</dbReference>
<dbReference type="SUPFAM" id="SSF51445">
    <property type="entry name" value="(Trans)glycosidases"/>
    <property type="match status" value="1"/>
</dbReference>
<sequence length="1301" mass="146233">MKSYIRDIGYGTTSVYNSSYVVDFFIKGSTWINFDGPEVIRRKVAYAKEKGLLGYKVFQVANDADWVLSRAAMEASEGRKRNQILLPVAIATAAALGILLLFGVIFYLRGRRISRGFLGVIKRLIQRSKCGMWSPGSLESDTPNLQVFSYATLKAATNNFSAENKLGEGGFGPVYKGKLRNGPEIAVKKLSKNSNQGLEEFKNEVMLTARLQHVNLLRVLGFCTDREEKMLIYENMPGKSLDFYIFDPVRRNILDWDKRLQIIEGVTQGLLYLQEYSNCTIVHRDLKASNILLDSERNPKISDFGIARIFRKNELEANTGRIVGTFGCVPPEYVRRGIYSMKYDVYSFGVLVLQIISGKKTNCRYGPSENLNLLEYAYETWISGEGMEFIDPSLVDSASSCKLTRCLQIALLCVQENPMDRPSMLEISSMLRNGTSEITSPKRPAFSIKKDEDGGEAKVGSAAEEIYSINDATVSELFPRFLNGILTRPSRQHVLVVSSAETPSHFLLKMGEKSFPSSPLSLMAAKTPTSLSTCFCIFFFFLLLCNFFSSSISQQWVRSGYYFSGSEIPVSDIDSALFTHLICSFAYINSSTFELSINSSELPSFSSFTSTVRRKNDRIITLLSVWAGGDDPAIFESMVGNSSSRPVFVSSSIKAARSFGFNGLDLTGFVPSETTNMTNFGAFLDELREGTDSESKTSQKTRLLLTMAGYCQKVFDVSLPIDPIDSMSRSLDWLNIIAYDYHLPTKERYIYPHAPLFDPKSQNNTDFCIIGYITRGFPANKLVLGLPFHGYEWKLENVNENSVGSPADGPVFTADGSIGYKIVKSYIREIGYGTTSVYNSTYVVDFFIKGSTWINFDGPEVIRRKVAYAQEKGLLGYNVFQVANDADWVLSRAAMEASESRKTNQILLPVAIAAAALGILLLFGVIFYLRGRRISRGFLGVIKRLIQRSKCGIWSRESLESDTPNLQVFSYATLKAATNNFSAENKLGEGGFGPVYKGKLRNGQEIAVKKLSKNSNQGLEEFENEVMLTARLQHVNLLRVLGFCTDREEKMLIYEYMPRKSLDFYLLDPIRRYYLDWEKRLHIIEGVTQGLLYLQEYSNFTIIHRDLKASNILLDSEMNPKISDFGIARIFRKNELEANTGRIVGTYGYVPPEYVRKGIYSMKHDVYSFGVLLLQIISSKRTTCYYGLYENLHLLEYAYETWISGEGMEFIDPSLDDSASSCKLARCMQIALLCVQENPEDRPSMLEISSMLRNGTSEITTPKRPAFSVKKDKDGGETKVDTISETIYSVNDVTVSELFPR</sequence>
<keyword evidence="5" id="KW-0067">ATP-binding</keyword>
<protein>
    <submittedName>
        <fullName evidence="10">Uncharacterized protein LOC116193621</fullName>
    </submittedName>
</protein>
<dbReference type="Gene3D" id="1.10.510.10">
    <property type="entry name" value="Transferase(Phosphotransferase) domain 1"/>
    <property type="match status" value="2"/>
</dbReference>
<dbReference type="SMART" id="SM00220">
    <property type="entry name" value="S_TKc"/>
    <property type="match status" value="2"/>
</dbReference>
<evidence type="ECO:0000256" key="5">
    <source>
        <dbReference type="ARBA" id="ARBA00022840"/>
    </source>
</evidence>
<dbReference type="Pfam" id="PF00704">
    <property type="entry name" value="Glyco_hydro_18"/>
    <property type="match status" value="1"/>
</dbReference>
<dbReference type="PANTHER" id="PTHR27002:SF559">
    <property type="entry name" value="CYSTEINE-RICH RLK (RECEPTOR-LIKE KINASE) PROTEIN"/>
    <property type="match status" value="1"/>
</dbReference>
<keyword evidence="3" id="KW-0547">Nucleotide-binding</keyword>
<dbReference type="GO" id="GO:0004674">
    <property type="term" value="F:protein serine/threonine kinase activity"/>
    <property type="evidence" value="ECO:0007669"/>
    <property type="project" value="UniProtKB-KW"/>
</dbReference>
<keyword evidence="4" id="KW-0418">Kinase</keyword>
<feature type="transmembrane region" description="Helical" evidence="6">
    <location>
        <begin position="84"/>
        <end position="108"/>
    </location>
</feature>
<keyword evidence="9" id="KW-1185">Reference proteome</keyword>
<keyword evidence="6" id="KW-0472">Membrane</keyword>
<evidence type="ECO:0000256" key="1">
    <source>
        <dbReference type="ARBA" id="ARBA00022527"/>
    </source>
</evidence>
<feature type="transmembrane region" description="Helical" evidence="6">
    <location>
        <begin position="530"/>
        <end position="549"/>
    </location>
</feature>
<dbReference type="InterPro" id="IPR000719">
    <property type="entry name" value="Prot_kinase_dom"/>
</dbReference>
<reference evidence="9" key="1">
    <citation type="journal article" date="2020" name="Plant Biotechnol. J.">
        <title>The pomegranate (Punica granatum L.) draft genome dissects genetic divergence between soft- and hard-seeded cultivars.</title>
        <authorList>
            <person name="Luo X."/>
            <person name="Li H."/>
            <person name="Wu Z."/>
            <person name="Yao W."/>
            <person name="Zhao P."/>
            <person name="Cao D."/>
            <person name="Yu H."/>
            <person name="Li K."/>
            <person name="Poudel K."/>
            <person name="Zhao D."/>
            <person name="Zhang F."/>
            <person name="Xia X."/>
            <person name="Chen L."/>
            <person name="Wang Q."/>
            <person name="Jing D."/>
            <person name="Cao S."/>
        </authorList>
    </citation>
    <scope>NUCLEOTIDE SEQUENCE [LARGE SCALE GENOMIC DNA]</scope>
    <source>
        <strain evidence="9">cv. Tunisia</strain>
    </source>
</reference>
<keyword evidence="1" id="KW-0723">Serine/threonine-protein kinase</keyword>
<organism evidence="9 10">
    <name type="scientific">Punica granatum</name>
    <name type="common">Pomegranate</name>
    <dbReference type="NCBI Taxonomy" id="22663"/>
    <lineage>
        <taxon>Eukaryota</taxon>
        <taxon>Viridiplantae</taxon>
        <taxon>Streptophyta</taxon>
        <taxon>Embryophyta</taxon>
        <taxon>Tracheophyta</taxon>
        <taxon>Spermatophyta</taxon>
        <taxon>Magnoliopsida</taxon>
        <taxon>eudicotyledons</taxon>
        <taxon>Gunneridae</taxon>
        <taxon>Pentapetalae</taxon>
        <taxon>rosids</taxon>
        <taxon>malvids</taxon>
        <taxon>Myrtales</taxon>
        <taxon>Lythraceae</taxon>
        <taxon>Punica</taxon>
    </lineage>
</organism>
<dbReference type="Gene3D" id="3.10.50.10">
    <property type="match status" value="1"/>
</dbReference>
<dbReference type="SUPFAM" id="SSF56112">
    <property type="entry name" value="Protein kinase-like (PK-like)"/>
    <property type="match status" value="2"/>
</dbReference>
<dbReference type="FunFam" id="3.30.200.20:FF:000951">
    <property type="entry name" value="Uncharacterized protein"/>
    <property type="match status" value="2"/>
</dbReference>
<evidence type="ECO:0000256" key="6">
    <source>
        <dbReference type="SAM" id="Phobius"/>
    </source>
</evidence>
<dbReference type="GO" id="GO:0005524">
    <property type="term" value="F:ATP binding"/>
    <property type="evidence" value="ECO:0007669"/>
    <property type="project" value="UniProtKB-KW"/>
</dbReference>
<dbReference type="Gene3D" id="3.30.200.20">
    <property type="entry name" value="Phosphorylase Kinase, domain 1"/>
    <property type="match status" value="2"/>
</dbReference>
<dbReference type="InterPro" id="IPR001223">
    <property type="entry name" value="Glyco_hydro18_cat"/>
</dbReference>
<evidence type="ECO:0000259" key="7">
    <source>
        <dbReference type="PROSITE" id="PS50011"/>
    </source>
</evidence>
<feature type="domain" description="Protein kinase" evidence="7">
    <location>
        <begin position="981"/>
        <end position="1267"/>
    </location>
</feature>
<dbReference type="GeneID" id="116193621"/>
<dbReference type="Pfam" id="PF07714">
    <property type="entry name" value="PK_Tyr_Ser-Thr"/>
    <property type="match status" value="2"/>
</dbReference>
<evidence type="ECO:0000256" key="2">
    <source>
        <dbReference type="ARBA" id="ARBA00022679"/>
    </source>
</evidence>
<reference evidence="10" key="2">
    <citation type="submission" date="2025-08" db="UniProtKB">
        <authorList>
            <consortium name="RefSeq"/>
        </authorList>
    </citation>
    <scope>IDENTIFICATION</scope>
    <source>
        <tissue evidence="10">Leaf</tissue>
    </source>
</reference>
<feature type="transmembrane region" description="Helical" evidence="6">
    <location>
        <begin position="906"/>
        <end position="929"/>
    </location>
</feature>
<dbReference type="GO" id="GO:0005886">
    <property type="term" value="C:plasma membrane"/>
    <property type="evidence" value="ECO:0007669"/>
    <property type="project" value="TreeGrafter"/>
</dbReference>
<dbReference type="InterPro" id="IPR017853">
    <property type="entry name" value="GH"/>
</dbReference>
<dbReference type="PROSITE" id="PS51910">
    <property type="entry name" value="GH18_2"/>
    <property type="match status" value="1"/>
</dbReference>
<proteinExistence type="predicted"/>
<dbReference type="RefSeq" id="XP_031378224.1">
    <property type="nucleotide sequence ID" value="XM_031522364.1"/>
</dbReference>
<dbReference type="InterPro" id="IPR029070">
    <property type="entry name" value="Chitinase_insertion_sf"/>
</dbReference>
<keyword evidence="6" id="KW-1133">Transmembrane helix</keyword>